<sequence>MKFSIYQVDAFAENVFSGNPAAVIPLEHWIDEDIMQKIAMENNLSETAFIVKEDEVYQIRWFTPENEVDLCGHATLASAYVIKNFIEPHIAEIQFRTQRAGMLKASAKEGVYTLDFPARIPDPCTAPAGLLKSLGTAIAVEILKSRDYFVVLPDEEAVKNIEPDFILMQQLDSFGVIVTAKGQSADVVSRCFYPSAGINEDPVTGSAHCNIVPYWSEKLGKTKLQCKQLSKRGGTLECELSGDRVLLSGKCVLFLQGEIDI</sequence>
<dbReference type="PANTHER" id="PTHR13774">
    <property type="entry name" value="PHENAZINE BIOSYNTHESIS PROTEIN"/>
    <property type="match status" value="1"/>
</dbReference>
<dbReference type="GO" id="GO:0005737">
    <property type="term" value="C:cytoplasm"/>
    <property type="evidence" value="ECO:0007669"/>
    <property type="project" value="TreeGrafter"/>
</dbReference>
<dbReference type="EMBL" id="FQUU01000014">
    <property type="protein sequence ID" value="SHF63141.1"/>
    <property type="molecule type" value="Genomic_DNA"/>
</dbReference>
<evidence type="ECO:0000256" key="1">
    <source>
        <dbReference type="ARBA" id="ARBA00008270"/>
    </source>
</evidence>
<dbReference type="Pfam" id="PF02567">
    <property type="entry name" value="PhzC-PhzF"/>
    <property type="match status" value="1"/>
</dbReference>
<dbReference type="SUPFAM" id="SSF54506">
    <property type="entry name" value="Diaminopimelate epimerase-like"/>
    <property type="match status" value="1"/>
</dbReference>
<reference evidence="4 5" key="1">
    <citation type="submission" date="2016-11" db="EMBL/GenBank/DDBJ databases">
        <authorList>
            <person name="Jaros S."/>
            <person name="Januszkiewicz K."/>
            <person name="Wedrychowicz H."/>
        </authorList>
    </citation>
    <scope>NUCLEOTIDE SEQUENCE [LARGE SCALE GENOMIC DNA]</scope>
    <source>
        <strain evidence="4 5">DSM 18119</strain>
    </source>
</reference>
<accession>A0A1M5D876</accession>
<dbReference type="AlphaFoldDB" id="A0A1M5D876"/>
<dbReference type="NCBIfam" id="TIGR00654">
    <property type="entry name" value="PhzF_family"/>
    <property type="match status" value="1"/>
</dbReference>
<dbReference type="Proteomes" id="UP000184048">
    <property type="component" value="Unassembled WGS sequence"/>
</dbReference>
<gene>
    <name evidence="4" type="ORF">SAMN02745131_03149</name>
</gene>
<evidence type="ECO:0000313" key="4">
    <source>
        <dbReference type="EMBL" id="SHF63141.1"/>
    </source>
</evidence>
<dbReference type="Gene3D" id="3.10.310.10">
    <property type="entry name" value="Diaminopimelate Epimerase, Chain A, domain 1"/>
    <property type="match status" value="2"/>
</dbReference>
<protein>
    <submittedName>
        <fullName evidence="4">Phenazine biosynthesis protein PhzF family</fullName>
    </submittedName>
</protein>
<dbReference type="PIRSF" id="PIRSF016184">
    <property type="entry name" value="PhzC_PhzF"/>
    <property type="match status" value="1"/>
</dbReference>
<dbReference type="GO" id="GO:0016853">
    <property type="term" value="F:isomerase activity"/>
    <property type="evidence" value="ECO:0007669"/>
    <property type="project" value="UniProtKB-KW"/>
</dbReference>
<comment type="similarity">
    <text evidence="1">Belongs to the PhzF family.</text>
</comment>
<evidence type="ECO:0000256" key="2">
    <source>
        <dbReference type="ARBA" id="ARBA00023235"/>
    </source>
</evidence>
<name>A0A1M5D876_9BACT</name>
<dbReference type="RefSeq" id="WP_072836293.1">
    <property type="nucleotide sequence ID" value="NZ_FQUU01000014.1"/>
</dbReference>
<keyword evidence="2" id="KW-0413">Isomerase</keyword>
<evidence type="ECO:0000256" key="3">
    <source>
        <dbReference type="PIRSR" id="PIRSR016184-1"/>
    </source>
</evidence>
<feature type="active site" evidence="3">
    <location>
        <position position="46"/>
    </location>
</feature>
<dbReference type="OrthoDB" id="9788221at2"/>
<keyword evidence="5" id="KW-1185">Reference proteome</keyword>
<proteinExistence type="inferred from homology"/>
<evidence type="ECO:0000313" key="5">
    <source>
        <dbReference type="Proteomes" id="UP000184048"/>
    </source>
</evidence>
<dbReference type="PANTHER" id="PTHR13774:SF17">
    <property type="entry name" value="PHENAZINE BIOSYNTHESIS-LIKE DOMAIN-CONTAINING PROTEIN"/>
    <property type="match status" value="1"/>
</dbReference>
<organism evidence="4 5">
    <name type="scientific">Flavisolibacter ginsengisoli DSM 18119</name>
    <dbReference type="NCBI Taxonomy" id="1121884"/>
    <lineage>
        <taxon>Bacteria</taxon>
        <taxon>Pseudomonadati</taxon>
        <taxon>Bacteroidota</taxon>
        <taxon>Chitinophagia</taxon>
        <taxon>Chitinophagales</taxon>
        <taxon>Chitinophagaceae</taxon>
        <taxon>Flavisolibacter</taxon>
    </lineage>
</organism>
<dbReference type="InterPro" id="IPR003719">
    <property type="entry name" value="Phenazine_PhzF-like"/>
</dbReference>
<dbReference type="STRING" id="1121884.SAMN02745131_03149"/>